<evidence type="ECO:0000259" key="2">
    <source>
        <dbReference type="SMART" id="SM00858"/>
    </source>
</evidence>
<evidence type="ECO:0000256" key="1">
    <source>
        <dbReference type="SAM" id="SignalP"/>
    </source>
</evidence>
<name>A0A1H9TVT1_9CORY</name>
<dbReference type="InterPro" id="IPR013974">
    <property type="entry name" value="SAF"/>
</dbReference>
<dbReference type="EMBL" id="FOGQ01000006">
    <property type="protein sequence ID" value="SES01017.1"/>
    <property type="molecule type" value="Genomic_DNA"/>
</dbReference>
<feature type="domain" description="SAF" evidence="2">
    <location>
        <begin position="27"/>
        <end position="89"/>
    </location>
</feature>
<reference evidence="4" key="1">
    <citation type="submission" date="2016-10" db="EMBL/GenBank/DDBJ databases">
        <authorList>
            <person name="Varghese N."/>
            <person name="Submissions S."/>
        </authorList>
    </citation>
    <scope>NUCLEOTIDE SEQUENCE [LARGE SCALE GENOMIC DNA]</scope>
    <source>
        <strain evidence="4">DSM 20524</strain>
    </source>
</reference>
<dbReference type="Pfam" id="PF08666">
    <property type="entry name" value="SAF"/>
    <property type="match status" value="1"/>
</dbReference>
<dbReference type="STRING" id="1121357.SAMN05661109_01571"/>
<keyword evidence="1" id="KW-0732">Signal</keyword>
<keyword evidence="4" id="KW-1185">Reference proteome</keyword>
<dbReference type="CDD" id="cd11614">
    <property type="entry name" value="SAF_CpaB_FlgA_like"/>
    <property type="match status" value="1"/>
</dbReference>
<proteinExistence type="predicted"/>
<sequence>MMRRVLALALCVVAFASGLASLRATDPAIVTYAVDVPAGTVLNDEHLQLTRVPASIVPARSTDNVEEVVGQVAATHGSPGQPVATNHLLGEELTADFVRSDTDEGGGVTYTMVPVKLAEPDILPLLHSGDEVSVISTNDDGAHPRVIAAGGRVILAGQESDTATDSVLISLSESDAHAVASASLNQPLTVILTGERTRTTSPDGAPG</sequence>
<dbReference type="SMART" id="SM00858">
    <property type="entry name" value="SAF"/>
    <property type="match status" value="1"/>
</dbReference>
<protein>
    <submittedName>
        <fullName evidence="3">SAF domain-containing protein</fullName>
    </submittedName>
</protein>
<gene>
    <name evidence="3" type="ORF">SAMN05661109_01571</name>
</gene>
<dbReference type="Proteomes" id="UP000198929">
    <property type="component" value="Unassembled WGS sequence"/>
</dbReference>
<evidence type="ECO:0000313" key="4">
    <source>
        <dbReference type="Proteomes" id="UP000198929"/>
    </source>
</evidence>
<feature type="signal peptide" evidence="1">
    <location>
        <begin position="1"/>
        <end position="20"/>
    </location>
</feature>
<evidence type="ECO:0000313" key="3">
    <source>
        <dbReference type="EMBL" id="SES01017.1"/>
    </source>
</evidence>
<dbReference type="AlphaFoldDB" id="A0A1H9TVT1"/>
<organism evidence="3 4">
    <name type="scientific">Corynebacterium cystitidis DSM 20524</name>
    <dbReference type="NCBI Taxonomy" id="1121357"/>
    <lineage>
        <taxon>Bacteria</taxon>
        <taxon>Bacillati</taxon>
        <taxon>Actinomycetota</taxon>
        <taxon>Actinomycetes</taxon>
        <taxon>Mycobacteriales</taxon>
        <taxon>Corynebacteriaceae</taxon>
        <taxon>Corynebacterium</taxon>
    </lineage>
</organism>
<feature type="chain" id="PRO_5039253039" evidence="1">
    <location>
        <begin position="21"/>
        <end position="207"/>
    </location>
</feature>
<accession>A0A1H9TVT1</accession>